<evidence type="ECO:0000313" key="2">
    <source>
        <dbReference type="Proteomes" id="UP000689195"/>
    </source>
</evidence>
<dbReference type="AlphaFoldDB" id="A0A8S1YEQ3"/>
<name>A0A8S1YEQ3_9CILI</name>
<reference evidence="1" key="1">
    <citation type="submission" date="2021-01" db="EMBL/GenBank/DDBJ databases">
        <authorList>
            <consortium name="Genoscope - CEA"/>
            <person name="William W."/>
        </authorList>
    </citation>
    <scope>NUCLEOTIDE SEQUENCE</scope>
</reference>
<dbReference type="Proteomes" id="UP000689195">
    <property type="component" value="Unassembled WGS sequence"/>
</dbReference>
<proteinExistence type="predicted"/>
<organism evidence="1 2">
    <name type="scientific">Paramecium pentaurelia</name>
    <dbReference type="NCBI Taxonomy" id="43138"/>
    <lineage>
        <taxon>Eukaryota</taxon>
        <taxon>Sar</taxon>
        <taxon>Alveolata</taxon>
        <taxon>Ciliophora</taxon>
        <taxon>Intramacronucleata</taxon>
        <taxon>Oligohymenophorea</taxon>
        <taxon>Peniculida</taxon>
        <taxon>Parameciidae</taxon>
        <taxon>Paramecium</taxon>
    </lineage>
</organism>
<dbReference type="EMBL" id="CAJJDO010000159">
    <property type="protein sequence ID" value="CAD8210322.1"/>
    <property type="molecule type" value="Genomic_DNA"/>
</dbReference>
<comment type="caution">
    <text evidence="1">The sequence shown here is derived from an EMBL/GenBank/DDBJ whole genome shotgun (WGS) entry which is preliminary data.</text>
</comment>
<gene>
    <name evidence="1" type="ORF">PPENT_87.1.T1590001</name>
</gene>
<evidence type="ECO:0000313" key="1">
    <source>
        <dbReference type="EMBL" id="CAD8210322.1"/>
    </source>
</evidence>
<keyword evidence="2" id="KW-1185">Reference proteome</keyword>
<accession>A0A8S1YEQ3</accession>
<sequence>MDVVQMKKTSIQKDLMIVNQDQHNKNILNYQELMINKLKSFALNLYIKLEFYLNQKYFILDTADIMGDDIQFLIFSQYLLLEFQNIYYMPLIVKLKYSIIISLKIMSSFNNYSENYLNYLLHKHLYNLLAVNMKKIQKKQGLQQKNNNYLNFLKIIQNKQIQKFNQYKKL</sequence>
<protein>
    <submittedName>
        <fullName evidence="1">Uncharacterized protein</fullName>
    </submittedName>
</protein>